<proteinExistence type="predicted"/>
<feature type="non-terminal residue" evidence="1">
    <location>
        <position position="1"/>
    </location>
</feature>
<dbReference type="Proteomes" id="UP001266305">
    <property type="component" value="Unassembled WGS sequence"/>
</dbReference>
<comment type="caution">
    <text evidence="1">The sequence shown here is derived from an EMBL/GenBank/DDBJ whole genome shotgun (WGS) entry which is preliminary data.</text>
</comment>
<dbReference type="EMBL" id="JASSZA010000014">
    <property type="protein sequence ID" value="KAK2094382.1"/>
    <property type="molecule type" value="Genomic_DNA"/>
</dbReference>
<organism evidence="1 2">
    <name type="scientific">Saguinus oedipus</name>
    <name type="common">Cotton-top tamarin</name>
    <name type="synonym">Oedipomidas oedipus</name>
    <dbReference type="NCBI Taxonomy" id="9490"/>
    <lineage>
        <taxon>Eukaryota</taxon>
        <taxon>Metazoa</taxon>
        <taxon>Chordata</taxon>
        <taxon>Craniata</taxon>
        <taxon>Vertebrata</taxon>
        <taxon>Euteleostomi</taxon>
        <taxon>Mammalia</taxon>
        <taxon>Eutheria</taxon>
        <taxon>Euarchontoglires</taxon>
        <taxon>Primates</taxon>
        <taxon>Haplorrhini</taxon>
        <taxon>Platyrrhini</taxon>
        <taxon>Cebidae</taxon>
        <taxon>Callitrichinae</taxon>
        <taxon>Saguinus</taxon>
    </lineage>
</organism>
<protein>
    <submittedName>
        <fullName evidence="1">Uncharacterized protein</fullName>
    </submittedName>
</protein>
<sequence>KALTASKDVDAFLPMAAVAEAENSPAGRFGLVRDLMLGQLQVFQMASLESAQLHSQPLFMAHCPHHPHEMHIE</sequence>
<evidence type="ECO:0000313" key="1">
    <source>
        <dbReference type="EMBL" id="KAK2094382.1"/>
    </source>
</evidence>
<reference evidence="1 2" key="1">
    <citation type="submission" date="2023-05" db="EMBL/GenBank/DDBJ databases">
        <title>B98-5 Cell Line De Novo Hybrid Assembly: An Optical Mapping Approach.</title>
        <authorList>
            <person name="Kananen K."/>
            <person name="Auerbach J.A."/>
            <person name="Kautto E."/>
            <person name="Blachly J.S."/>
        </authorList>
    </citation>
    <scope>NUCLEOTIDE SEQUENCE [LARGE SCALE GENOMIC DNA]</scope>
    <source>
        <strain evidence="1">B95-8</strain>
        <tissue evidence="1">Cell line</tissue>
    </source>
</reference>
<evidence type="ECO:0000313" key="2">
    <source>
        <dbReference type="Proteomes" id="UP001266305"/>
    </source>
</evidence>
<feature type="non-terminal residue" evidence="1">
    <location>
        <position position="73"/>
    </location>
</feature>
<name>A0ABQ9UBD7_SAGOE</name>
<keyword evidence="2" id="KW-1185">Reference proteome</keyword>
<gene>
    <name evidence="1" type="ORF">P7K49_028120</name>
</gene>
<accession>A0ABQ9UBD7</accession>